<dbReference type="InterPro" id="IPR036875">
    <property type="entry name" value="Znf_CCHC_sf"/>
</dbReference>
<dbReference type="SMART" id="SM00343">
    <property type="entry name" value="ZnF_C2HC"/>
    <property type="match status" value="1"/>
</dbReference>
<dbReference type="Gene3D" id="4.10.60.10">
    <property type="entry name" value="Zinc finger, CCHC-type"/>
    <property type="match status" value="1"/>
</dbReference>
<evidence type="ECO:0000313" key="4">
    <source>
        <dbReference type="EMBL" id="MED6203300.1"/>
    </source>
</evidence>
<evidence type="ECO:0000256" key="2">
    <source>
        <dbReference type="SAM" id="MobiDB-lite"/>
    </source>
</evidence>
<feature type="non-terminal residue" evidence="4">
    <location>
        <position position="1"/>
    </location>
</feature>
<keyword evidence="1" id="KW-0863">Zinc-finger</keyword>
<feature type="compositionally biased region" description="Polar residues" evidence="2">
    <location>
        <begin position="68"/>
        <end position="100"/>
    </location>
</feature>
<accession>A0ABU6Y1W3</accession>
<dbReference type="PROSITE" id="PS50158">
    <property type="entry name" value="ZF_CCHC"/>
    <property type="match status" value="1"/>
</dbReference>
<dbReference type="Pfam" id="PF00098">
    <property type="entry name" value="zf-CCHC"/>
    <property type="match status" value="1"/>
</dbReference>
<keyword evidence="5" id="KW-1185">Reference proteome</keyword>
<feature type="compositionally biased region" description="Basic and acidic residues" evidence="2">
    <location>
        <begin position="1"/>
        <end position="19"/>
    </location>
</feature>
<dbReference type="SUPFAM" id="SSF57756">
    <property type="entry name" value="Retrovirus zinc finger-like domains"/>
    <property type="match status" value="1"/>
</dbReference>
<reference evidence="4 5" key="1">
    <citation type="journal article" date="2023" name="Plants (Basel)">
        <title>Bridging the Gap: Combining Genomics and Transcriptomics Approaches to Understand Stylosanthes scabra, an Orphan Legume from the Brazilian Caatinga.</title>
        <authorList>
            <person name="Ferreira-Neto J.R.C."/>
            <person name="da Silva M.D."/>
            <person name="Binneck E."/>
            <person name="de Melo N.F."/>
            <person name="da Silva R.H."/>
            <person name="de Melo A.L.T.M."/>
            <person name="Pandolfi V."/>
            <person name="Bustamante F.O."/>
            <person name="Brasileiro-Vidal A.C."/>
            <person name="Benko-Iseppon A.M."/>
        </authorList>
    </citation>
    <scope>NUCLEOTIDE SEQUENCE [LARGE SCALE GENOMIC DNA]</scope>
    <source>
        <tissue evidence="4">Leaves</tissue>
    </source>
</reference>
<comment type="caution">
    <text evidence="4">The sequence shown here is derived from an EMBL/GenBank/DDBJ whole genome shotgun (WGS) entry which is preliminary data.</text>
</comment>
<feature type="domain" description="CCHC-type" evidence="3">
    <location>
        <begin position="52"/>
        <end position="69"/>
    </location>
</feature>
<name>A0ABU6Y1W3_9FABA</name>
<dbReference type="Proteomes" id="UP001341840">
    <property type="component" value="Unassembled WGS sequence"/>
</dbReference>
<evidence type="ECO:0000259" key="3">
    <source>
        <dbReference type="PROSITE" id="PS50158"/>
    </source>
</evidence>
<organism evidence="4 5">
    <name type="scientific">Stylosanthes scabra</name>
    <dbReference type="NCBI Taxonomy" id="79078"/>
    <lineage>
        <taxon>Eukaryota</taxon>
        <taxon>Viridiplantae</taxon>
        <taxon>Streptophyta</taxon>
        <taxon>Embryophyta</taxon>
        <taxon>Tracheophyta</taxon>
        <taxon>Spermatophyta</taxon>
        <taxon>Magnoliopsida</taxon>
        <taxon>eudicotyledons</taxon>
        <taxon>Gunneridae</taxon>
        <taxon>Pentapetalae</taxon>
        <taxon>rosids</taxon>
        <taxon>fabids</taxon>
        <taxon>Fabales</taxon>
        <taxon>Fabaceae</taxon>
        <taxon>Papilionoideae</taxon>
        <taxon>50 kb inversion clade</taxon>
        <taxon>dalbergioids sensu lato</taxon>
        <taxon>Dalbergieae</taxon>
        <taxon>Pterocarpus clade</taxon>
        <taxon>Stylosanthes</taxon>
    </lineage>
</organism>
<feature type="region of interest" description="Disordered" evidence="2">
    <location>
        <begin position="1"/>
        <end position="115"/>
    </location>
</feature>
<protein>
    <recommendedName>
        <fullName evidence="3">CCHC-type domain-containing protein</fullName>
    </recommendedName>
</protein>
<evidence type="ECO:0000256" key="1">
    <source>
        <dbReference type="PROSITE-ProRule" id="PRU00047"/>
    </source>
</evidence>
<feature type="non-terminal residue" evidence="4">
    <location>
        <position position="115"/>
    </location>
</feature>
<evidence type="ECO:0000313" key="5">
    <source>
        <dbReference type="Proteomes" id="UP001341840"/>
    </source>
</evidence>
<gene>
    <name evidence="4" type="ORF">PIB30_114100</name>
</gene>
<keyword evidence="1" id="KW-0862">Zinc</keyword>
<dbReference type="EMBL" id="JASCZI010221482">
    <property type="protein sequence ID" value="MED6203300.1"/>
    <property type="molecule type" value="Genomic_DNA"/>
</dbReference>
<sequence length="115" mass="12539">IKFFEDKNGSERNEGCDDKDLGDEGIGDPRVVRTKGTGRGNEPLGSRGVKRRKCSNCGELGHRRTKCPNPSKSNPNCSQDTEGNPMSQSQGQRRVKTSQVEKGADFAGVETQDNL</sequence>
<proteinExistence type="predicted"/>
<keyword evidence="1" id="KW-0479">Metal-binding</keyword>
<dbReference type="InterPro" id="IPR001878">
    <property type="entry name" value="Znf_CCHC"/>
</dbReference>